<dbReference type="RefSeq" id="YP_009102153.1">
    <property type="nucleotide sequence ID" value="NC_025447.1"/>
</dbReference>
<dbReference type="EMBL" id="KM507819">
    <property type="protein sequence ID" value="AIT14456.1"/>
    <property type="molecule type" value="Genomic_DNA"/>
</dbReference>
<name>A0A097EYF3_9CAUD</name>
<organism evidence="1 2">
    <name type="scientific">Escherichia phage 121Q</name>
    <dbReference type="NCBI Taxonomy" id="1555202"/>
    <lineage>
        <taxon>Viruses</taxon>
        <taxon>Duplodnaviria</taxon>
        <taxon>Heunggongvirae</taxon>
        <taxon>Uroviricota</taxon>
        <taxon>Caudoviricetes</taxon>
        <taxon>Asteriusvirus</taxon>
        <taxon>Asteriusvirus av121Q</taxon>
    </lineage>
</organism>
<proteinExistence type="predicted"/>
<evidence type="ECO:0000313" key="1">
    <source>
        <dbReference type="EMBL" id="AIT14456.1"/>
    </source>
</evidence>
<dbReference type="Proteomes" id="UP000029889">
    <property type="component" value="Segment"/>
</dbReference>
<sequence>MAAIRHVGVMRNTGSRVFVVWRSLPDDPEHCLIVYRDSLPEAYVHAVTDIVMGHGQSNIDLWEVMHKIGYLDGRKMLDVLHNMQHLRRVRTCDIDMHTGGNNKISLDVLNKALDENQAKVQEDGKVKDFNPFNPQEADTKVEEATIVEQLLTDAQKYEKLAKEHYERAYNLEPSLRPQTQVVEQPKDSKTIYLEIPEGISQTKAIEKVKQLFAERKAK</sequence>
<protein>
    <submittedName>
        <fullName evidence="1">Uncharacterized protein</fullName>
    </submittedName>
</protein>
<keyword evidence="2" id="KW-1185">Reference proteome</keyword>
<dbReference type="OrthoDB" id="13323at10239"/>
<gene>
    <name evidence="1" type="primary">566</name>
    <name evidence="1" type="ORF">PBI_121Q_566</name>
</gene>
<accession>A0A097EYF3</accession>
<evidence type="ECO:0000313" key="2">
    <source>
        <dbReference type="Proteomes" id="UP000029889"/>
    </source>
</evidence>
<reference evidence="1 2" key="1">
    <citation type="submission" date="2014-09" db="EMBL/GenBank/DDBJ databases">
        <authorList>
            <person name="Lapin J.S."/>
            <person name="Pope W.H."/>
            <person name="Hua J."/>
            <person name="Ford M.E."/>
            <person name="Conway J.F."/>
            <person name="Hatfull G.F."/>
            <person name="Hendrix R.W."/>
        </authorList>
    </citation>
    <scope>NUCLEOTIDE SEQUENCE [LARGE SCALE GENOMIC DNA]</scope>
</reference>
<dbReference type="GeneID" id="22111606"/>
<dbReference type="KEGG" id="vg:22111606"/>